<feature type="compositionally biased region" description="Polar residues" evidence="4">
    <location>
        <begin position="532"/>
        <end position="548"/>
    </location>
</feature>
<dbReference type="PROSITE" id="PS51450">
    <property type="entry name" value="LRR"/>
    <property type="match status" value="2"/>
</dbReference>
<dbReference type="InterPro" id="IPR050216">
    <property type="entry name" value="LRR_domain-containing"/>
</dbReference>
<evidence type="ECO:0000256" key="2">
    <source>
        <dbReference type="ARBA" id="ARBA00022737"/>
    </source>
</evidence>
<keyword evidence="3" id="KW-0479">Metal-binding</keyword>
<dbReference type="EMBL" id="CP119944">
    <property type="protein sequence ID" value="WFC99431.1"/>
    <property type="molecule type" value="Genomic_DNA"/>
</dbReference>
<keyword evidence="2" id="KW-0677">Repeat</keyword>
<keyword evidence="1" id="KW-0433">Leucine-rich repeat</keyword>
<keyword evidence="3" id="KW-0863">Zinc-finger</keyword>
<name>A0AAJ6CJ18_9BASI</name>
<dbReference type="Gene3D" id="3.80.10.10">
    <property type="entry name" value="Ribonuclease Inhibitor"/>
    <property type="match status" value="1"/>
</dbReference>
<feature type="domain" description="C3H1-type" evidence="5">
    <location>
        <begin position="450"/>
        <end position="477"/>
    </location>
</feature>
<dbReference type="Pfam" id="PF13516">
    <property type="entry name" value="LRR_6"/>
    <property type="match status" value="2"/>
</dbReference>
<dbReference type="InterPro" id="IPR032675">
    <property type="entry name" value="LRR_dom_sf"/>
</dbReference>
<feature type="compositionally biased region" description="Low complexity" evidence="4">
    <location>
        <begin position="766"/>
        <end position="782"/>
    </location>
</feature>
<accession>A0AAJ6CJ18</accession>
<dbReference type="SMART" id="SM00356">
    <property type="entry name" value="ZnF_C3H1"/>
    <property type="match status" value="2"/>
</dbReference>
<dbReference type="SUPFAM" id="SSF52058">
    <property type="entry name" value="L domain-like"/>
    <property type="match status" value="1"/>
</dbReference>
<evidence type="ECO:0000259" key="5">
    <source>
        <dbReference type="PROSITE" id="PS50103"/>
    </source>
</evidence>
<dbReference type="Gene3D" id="4.10.1000.10">
    <property type="entry name" value="Zinc finger, CCCH-type"/>
    <property type="match status" value="1"/>
</dbReference>
<dbReference type="Pfam" id="PF00642">
    <property type="entry name" value="zf-CCCH"/>
    <property type="match status" value="1"/>
</dbReference>
<feature type="region of interest" description="Disordered" evidence="4">
    <location>
        <begin position="753"/>
        <end position="820"/>
    </location>
</feature>
<keyword evidence="7" id="KW-1185">Reference proteome</keyword>
<feature type="compositionally biased region" description="Polar residues" evidence="4">
    <location>
        <begin position="564"/>
        <end position="591"/>
    </location>
</feature>
<feature type="compositionally biased region" description="Basic and acidic residues" evidence="4">
    <location>
        <begin position="382"/>
        <end position="394"/>
    </location>
</feature>
<gene>
    <name evidence="6" type="ORF">MYAM1_002175</name>
</gene>
<dbReference type="GO" id="GO:0008270">
    <property type="term" value="F:zinc ion binding"/>
    <property type="evidence" value="ECO:0007669"/>
    <property type="project" value="UniProtKB-KW"/>
</dbReference>
<protein>
    <recommendedName>
        <fullName evidence="5">C3H1-type domain-containing protein</fullName>
    </recommendedName>
</protein>
<dbReference type="PANTHER" id="PTHR48051">
    <property type="match status" value="1"/>
</dbReference>
<dbReference type="AlphaFoldDB" id="A0AAJ6CJ18"/>
<organism evidence="6 7">
    <name type="scientific">Malassezia yamatoensis</name>
    <dbReference type="NCBI Taxonomy" id="253288"/>
    <lineage>
        <taxon>Eukaryota</taxon>
        <taxon>Fungi</taxon>
        <taxon>Dikarya</taxon>
        <taxon>Basidiomycota</taxon>
        <taxon>Ustilaginomycotina</taxon>
        <taxon>Malasseziomycetes</taxon>
        <taxon>Malasseziales</taxon>
        <taxon>Malasseziaceae</taxon>
        <taxon>Malassezia</taxon>
    </lineage>
</organism>
<feature type="compositionally biased region" description="Polar residues" evidence="4">
    <location>
        <begin position="695"/>
        <end position="718"/>
    </location>
</feature>
<dbReference type="InterPro" id="IPR000571">
    <property type="entry name" value="Znf_CCCH"/>
</dbReference>
<feature type="compositionally biased region" description="Acidic residues" evidence="4">
    <location>
        <begin position="810"/>
        <end position="820"/>
    </location>
</feature>
<feature type="zinc finger region" description="C3H1-type" evidence="3">
    <location>
        <begin position="420"/>
        <end position="447"/>
    </location>
</feature>
<evidence type="ECO:0000256" key="1">
    <source>
        <dbReference type="ARBA" id="ARBA00022614"/>
    </source>
</evidence>
<dbReference type="Pfam" id="PF13855">
    <property type="entry name" value="LRR_8"/>
    <property type="match status" value="1"/>
</dbReference>
<feature type="region of interest" description="Disordered" evidence="4">
    <location>
        <begin position="371"/>
        <end position="401"/>
    </location>
</feature>
<dbReference type="SMART" id="SM00369">
    <property type="entry name" value="LRR_TYP"/>
    <property type="match status" value="4"/>
</dbReference>
<reference evidence="6 7" key="1">
    <citation type="submission" date="2023-03" db="EMBL/GenBank/DDBJ databases">
        <title>Mating type loci evolution in Malassezia.</title>
        <authorList>
            <person name="Coelho M.A."/>
        </authorList>
    </citation>
    <scope>NUCLEOTIDE SEQUENCE [LARGE SCALE GENOMIC DNA]</scope>
    <source>
        <strain evidence="6 7">CBS 9725</strain>
    </source>
</reference>
<feature type="zinc finger region" description="C3H1-type" evidence="3">
    <location>
        <begin position="450"/>
        <end position="477"/>
    </location>
</feature>
<dbReference type="InterPro" id="IPR001611">
    <property type="entry name" value="Leu-rich_rpt"/>
</dbReference>
<evidence type="ECO:0000256" key="4">
    <source>
        <dbReference type="SAM" id="MobiDB-lite"/>
    </source>
</evidence>
<sequence>MSFLRKKTRQPGSVPPDLQNSLEDQVAEAAHAPNPARCIDLSSHSPPLTAPPLILLDWLQEEPPSWFLQESSLADSEKWNDRKPIESLSLGQNHLASLDSWLGQFTSLTTLNLSMNQLTSLPTEVMQLPGLTTLNLAHNQFNCIPDLLLQHPHLTHLDVSHNLLDSLWSKPSWSNMDPSWILPHLTTLNVSHNQLRNNALMHADHGEVHVLALPQSLRTWILSENRIQGPLPLQLFTSIRHLERLDVSGNEVGDAIFAPARPMETAAALLQHLRVLEVRRTGMSSLASLESLFNSVPAISLQEAMDPNRTPLNMPATQNTGVAPRILIRAARPLDDIKEESIWMDVMCENHVEKRKGLVIVCDASLARSSESGRRKRGGRGRGGDHKREEHEETVLSSALGTDAGSALANAKLSSKKKEALGQVPCKFFRNHGCSAGDACPFAHTLPSEGQTKAVCQWYLKGSCRFGHRCALAHVLPGQPMSMDRKNKRAAQVGSKADERPDAMETANSSENSMASMSYTSNSGAGGNGSSEISHGQTTSFPAPSSRGTPIGRPTGAVFIPSAARTSQLSGGKTSPLPNGQEATTWESTSSSLDANTAFGTSPFSYPGSHSLFFNTNHDADLQATDLGTTPGYAPWTRKTPHTNAQSRSRPNETNSTPPYDPLAESSHAEDFLPSSLSDLLTPVELERRARSTRDSTIFQGSNISQSMPSAANFSRQGRSPPPTGFSSRRFSNRIDSQGMLAFSRVHGPTSYTPLETTIEAPNGFSPPGSVRSRGWGSSSNSRPEDYHPRLGVPLVRQPSSPALLPARDDFDDTMFELES</sequence>
<dbReference type="SMART" id="SM00364">
    <property type="entry name" value="LRR_BAC"/>
    <property type="match status" value="3"/>
</dbReference>
<proteinExistence type="predicted"/>
<feature type="region of interest" description="Disordered" evidence="4">
    <location>
        <begin position="482"/>
        <end position="591"/>
    </location>
</feature>
<dbReference type="PROSITE" id="PS50103">
    <property type="entry name" value="ZF_C3H1"/>
    <property type="match status" value="2"/>
</dbReference>
<feature type="region of interest" description="Disordered" evidence="4">
    <location>
        <begin position="624"/>
        <end position="671"/>
    </location>
</feature>
<evidence type="ECO:0000313" key="6">
    <source>
        <dbReference type="EMBL" id="WFC99431.1"/>
    </source>
</evidence>
<dbReference type="Proteomes" id="UP001219567">
    <property type="component" value="Chromosome 2"/>
</dbReference>
<dbReference type="PANTHER" id="PTHR48051:SF46">
    <property type="entry name" value="LEUCINE RICH REPEAT-CONTAINING DOMAIN PROTEIN"/>
    <property type="match status" value="1"/>
</dbReference>
<keyword evidence="3" id="KW-0862">Zinc</keyword>
<dbReference type="InterPro" id="IPR003591">
    <property type="entry name" value="Leu-rich_rpt_typical-subtyp"/>
</dbReference>
<feature type="compositionally biased region" description="Low complexity" evidence="4">
    <location>
        <begin position="505"/>
        <end position="523"/>
    </location>
</feature>
<evidence type="ECO:0000256" key="3">
    <source>
        <dbReference type="PROSITE-ProRule" id="PRU00723"/>
    </source>
</evidence>
<feature type="domain" description="C3H1-type" evidence="5">
    <location>
        <begin position="420"/>
        <end position="447"/>
    </location>
</feature>
<dbReference type="GO" id="GO:0005737">
    <property type="term" value="C:cytoplasm"/>
    <property type="evidence" value="ECO:0007669"/>
    <property type="project" value="TreeGrafter"/>
</dbReference>
<feature type="region of interest" description="Disordered" evidence="4">
    <location>
        <begin position="692"/>
        <end position="731"/>
    </location>
</feature>
<evidence type="ECO:0000313" key="7">
    <source>
        <dbReference type="Proteomes" id="UP001219567"/>
    </source>
</evidence>
<feature type="compositionally biased region" description="Polar residues" evidence="4">
    <location>
        <begin position="642"/>
        <end position="658"/>
    </location>
</feature>